<name>B6H193_PENRW</name>
<evidence type="ECO:0000313" key="3">
    <source>
        <dbReference type="Proteomes" id="UP000000724"/>
    </source>
</evidence>
<dbReference type="eggNOG" id="ENOG502SA8A">
    <property type="taxonomic scope" value="Eukaryota"/>
</dbReference>
<dbReference type="OMA" id="PDSQHFG"/>
<dbReference type="EMBL" id="AM920428">
    <property type="protein sequence ID" value="CAP91124.1"/>
    <property type="molecule type" value="Genomic_DNA"/>
</dbReference>
<accession>B6H193</accession>
<dbReference type="OrthoDB" id="4505928at2759"/>
<evidence type="ECO:0000256" key="1">
    <source>
        <dbReference type="SAM" id="MobiDB-lite"/>
    </source>
</evidence>
<keyword evidence="3" id="KW-1185">Reference proteome</keyword>
<dbReference type="Proteomes" id="UP000000724">
    <property type="component" value="Contig Pc00c13"/>
</dbReference>
<evidence type="ECO:0000313" key="2">
    <source>
        <dbReference type="EMBL" id="CAP91124.1"/>
    </source>
</evidence>
<organism evidence="2 3">
    <name type="scientific">Penicillium rubens (strain ATCC 28089 / DSM 1075 / NRRL 1951 / Wisconsin 54-1255)</name>
    <name type="common">Penicillium chrysogenum</name>
    <dbReference type="NCBI Taxonomy" id="500485"/>
    <lineage>
        <taxon>Eukaryota</taxon>
        <taxon>Fungi</taxon>
        <taxon>Dikarya</taxon>
        <taxon>Ascomycota</taxon>
        <taxon>Pezizomycotina</taxon>
        <taxon>Eurotiomycetes</taxon>
        <taxon>Eurotiomycetidae</taxon>
        <taxon>Eurotiales</taxon>
        <taxon>Aspergillaceae</taxon>
        <taxon>Penicillium</taxon>
        <taxon>Penicillium chrysogenum species complex</taxon>
    </lineage>
</organism>
<dbReference type="VEuPathDB" id="FungiDB:PCH_Pc13g00550"/>
<feature type="compositionally biased region" description="Polar residues" evidence="1">
    <location>
        <begin position="169"/>
        <end position="178"/>
    </location>
</feature>
<sequence>MTKYRHWVPFQLGRMFRLLYEFNYTPQIRAFITLIPIPRTREYIQQLEQQLRSFQRLGVAATQDVQKAGRKVAAENASLRSLLMIHGVTKIQIEEYLESQRQTASSIQSQYPSVVSLPSTNLHRPTADGQPSVDHHHSLSSQEVNSTSHPPKTLEVRSSPPRSDPKISMNISNRQESSAGRAVELGSVTAETVPDSQHFGGVQDTGQFTSCVTAASLIESIRNHSDFRDVRSELGCDSEPNCMVKNMSIFDILDR</sequence>
<protein>
    <submittedName>
        <fullName evidence="2">Pc13g00550 protein</fullName>
    </submittedName>
</protein>
<dbReference type="PANTHER" id="PTHR42070">
    <property type="entry name" value="FILAMENT ASSOCIATED PROTEIN, PUTATIVE (AFU_ORTHOLOGUE AFUA_8G06630)-RELATED"/>
    <property type="match status" value="1"/>
</dbReference>
<feature type="compositionally biased region" description="Polar residues" evidence="1">
    <location>
        <begin position="139"/>
        <end position="150"/>
    </location>
</feature>
<feature type="region of interest" description="Disordered" evidence="1">
    <location>
        <begin position="116"/>
        <end position="180"/>
    </location>
</feature>
<dbReference type="BioCyc" id="PCHR:PC13G00550-MONOMER"/>
<dbReference type="HOGENOM" id="CLU_060781_2_0_1"/>
<dbReference type="STRING" id="500485.B6H193"/>
<proteinExistence type="predicted"/>
<dbReference type="PANTHER" id="PTHR42070:SF1">
    <property type="entry name" value="FILAMENT ASSOCIATED PROTEIN, PUTATIVE (AFU_ORTHOLOGUE AFUA_8G06630)-RELATED"/>
    <property type="match status" value="1"/>
</dbReference>
<dbReference type="AlphaFoldDB" id="B6H193"/>
<reference evidence="2 3" key="1">
    <citation type="journal article" date="2008" name="Nat. Biotechnol.">
        <title>Genome sequencing and analysis of the filamentous fungus Penicillium chrysogenum.</title>
        <authorList>
            <person name="van den Berg M.A."/>
            <person name="Albang R."/>
            <person name="Albermann K."/>
            <person name="Badger J.H."/>
            <person name="Daran J.-M."/>
            <person name="Driessen A.J.M."/>
            <person name="Garcia-Estrada C."/>
            <person name="Fedorova N.D."/>
            <person name="Harris D.M."/>
            <person name="Heijne W.H.M."/>
            <person name="Joardar V.S."/>
            <person name="Kiel J.A.K.W."/>
            <person name="Kovalchuk A."/>
            <person name="Martin J.F."/>
            <person name="Nierman W.C."/>
            <person name="Nijland J.G."/>
            <person name="Pronk J.T."/>
            <person name="Roubos J.A."/>
            <person name="van der Klei I.J."/>
            <person name="van Peij N.N.M.E."/>
            <person name="Veenhuis M."/>
            <person name="von Doehren H."/>
            <person name="Wagner C."/>
            <person name="Wortman J.R."/>
            <person name="Bovenberg R.A.L."/>
        </authorList>
    </citation>
    <scope>NUCLEOTIDE SEQUENCE [LARGE SCALE GENOMIC DNA]</scope>
    <source>
        <strain evidence="3">ATCC 28089 / DSM 1075 / NRRL 1951 / Wisconsin 54-1255</strain>
    </source>
</reference>
<gene>
    <name evidence="2" type="ORF">Pc13g00550</name>
    <name evidence="2" type="ORF">PCH_Pc13g00550</name>
</gene>